<dbReference type="Proteomes" id="UP000291404">
    <property type="component" value="Unassembled WGS sequence"/>
</dbReference>
<comment type="caution">
    <text evidence="1">The sequence shown here is derived from an EMBL/GenBank/DDBJ whole genome shotgun (WGS) entry which is preliminary data.</text>
</comment>
<name>A0A4Q9L9X6_9MICR</name>
<dbReference type="VEuPathDB" id="MicrosporidiaDB:CWI39_1799p0010"/>
<dbReference type="AlphaFoldDB" id="A0A4Q9L9X6"/>
<evidence type="ECO:0000313" key="2">
    <source>
        <dbReference type="Proteomes" id="UP000291404"/>
    </source>
</evidence>
<sequence>MIFYKPLIFIFIYHSSERDVIFHVVNDNEESDLASINNELKPECLCQIKRYDMIEKDEKNFLQKMFILNENRQYEQYYIEFIERIGLKFDIFEKFNNMNNNIEIYLCHHIKKSDFFIFYEFLILYYLPVYKMTIEKFYTVLYFLEYFRVKYDNKLRNAIKIIWFSLVKSNEMINFNIEKVSLHFSKQDYFSYDLFKKNSQGYFELSFCFILKNIKKKIDEIVFKKCYISEEVICSLNANINLENLEKIVFLKSKIDTSLIFSDFLIKINEFLFYEYSHSESLYKVSEIKEGNFNMVENLIKNEKHPYQKSNLQESIRENNKMSRTNKKFYFKLFSKDKFKNKVKICESLCAASYNLKFKCFYEYNGCLINVSIDLESLHLKQFTIRDTITENNIKKIVISISKMTSGFLKDLLNINGLESLELYNADILEINETYINDSIKYFSFQLKPGNNLKIFFKLIDMMIGLQEISFISFNNLTLNHMLDSEDSSYSLKFLLKNSDLSSIENLSLNEFSVDESYSEVLSNFSI</sequence>
<reference evidence="1 2" key="1">
    <citation type="submission" date="2017-12" db="EMBL/GenBank/DDBJ databases">
        <authorList>
            <person name="Pombert J.-F."/>
            <person name="Haag K.L."/>
            <person name="Ebert D."/>
        </authorList>
    </citation>
    <scope>NUCLEOTIDE SEQUENCE [LARGE SCALE GENOMIC DNA]</scope>
    <source>
        <strain evidence="1">BE-OM-2</strain>
    </source>
</reference>
<dbReference type="VEuPathDB" id="MicrosporidiaDB:CWI36_0790p0020"/>
<proteinExistence type="predicted"/>
<evidence type="ECO:0000313" key="1">
    <source>
        <dbReference type="EMBL" id="TBU04256.1"/>
    </source>
</evidence>
<keyword evidence="2" id="KW-1185">Reference proteome</keyword>
<accession>A0A4Q9L9X6</accession>
<protein>
    <submittedName>
        <fullName evidence="1">Uncharacterized protein</fullName>
    </submittedName>
</protein>
<gene>
    <name evidence="1" type="ORF">CWI36_0790p0020</name>
</gene>
<organism evidence="1 2">
    <name type="scientific">Hamiltosporidium magnivora</name>
    <dbReference type="NCBI Taxonomy" id="148818"/>
    <lineage>
        <taxon>Eukaryota</taxon>
        <taxon>Fungi</taxon>
        <taxon>Fungi incertae sedis</taxon>
        <taxon>Microsporidia</taxon>
        <taxon>Dubosqiidae</taxon>
        <taxon>Hamiltosporidium</taxon>
    </lineage>
</organism>
<dbReference type="EMBL" id="PITI01000790">
    <property type="protein sequence ID" value="TBU04256.1"/>
    <property type="molecule type" value="Genomic_DNA"/>
</dbReference>